<dbReference type="AlphaFoldDB" id="A0A177SA78"/>
<sequence length="72" mass="8092">MKASDNADKTPHPQSSEHTQQGQASPDPTLQQPDPRTEAVDKLITPVSIKEKQDETREIEERLAEVEKRGRS</sequence>
<evidence type="ECO:0000313" key="2">
    <source>
        <dbReference type="EMBL" id="OAI84674.1"/>
    </source>
</evidence>
<feature type="compositionally biased region" description="Basic and acidic residues" evidence="1">
    <location>
        <begin position="49"/>
        <end position="59"/>
    </location>
</feature>
<dbReference type="EMBL" id="LUCV01000049">
    <property type="protein sequence ID" value="OAI84674.1"/>
    <property type="molecule type" value="Genomic_DNA"/>
</dbReference>
<accession>A0A177SA78</accession>
<gene>
    <name evidence="2" type="ORF">AYO28_01960</name>
</gene>
<name>A0A177SA78_PSEPU</name>
<dbReference type="RefSeq" id="WP_064304472.1">
    <property type="nucleotide sequence ID" value="NZ_LUCV01000049.1"/>
</dbReference>
<dbReference type="Proteomes" id="UP000077752">
    <property type="component" value="Unassembled WGS sequence"/>
</dbReference>
<feature type="compositionally biased region" description="Basic and acidic residues" evidence="1">
    <location>
        <begin position="1"/>
        <end position="11"/>
    </location>
</feature>
<protein>
    <submittedName>
        <fullName evidence="2">Uncharacterized protein</fullName>
    </submittedName>
</protein>
<evidence type="ECO:0000313" key="3">
    <source>
        <dbReference type="Proteomes" id="UP000077752"/>
    </source>
</evidence>
<comment type="caution">
    <text evidence="2">The sequence shown here is derived from an EMBL/GenBank/DDBJ whole genome shotgun (WGS) entry which is preliminary data.</text>
</comment>
<feature type="region of interest" description="Disordered" evidence="1">
    <location>
        <begin position="1"/>
        <end position="59"/>
    </location>
</feature>
<reference evidence="2 3" key="1">
    <citation type="submission" date="2016-03" db="EMBL/GenBank/DDBJ databases">
        <title>Draft Genome Assembly of Pseudomonas putida strain CBF10-2.</title>
        <authorList>
            <person name="Iyer R.S."/>
            <person name="Damania A."/>
        </authorList>
    </citation>
    <scope>NUCLEOTIDE SEQUENCE [LARGE SCALE GENOMIC DNA]</scope>
    <source>
        <strain evidence="2 3">CBF10-2</strain>
    </source>
</reference>
<proteinExistence type="predicted"/>
<evidence type="ECO:0000256" key="1">
    <source>
        <dbReference type="SAM" id="MobiDB-lite"/>
    </source>
</evidence>
<feature type="compositionally biased region" description="Polar residues" evidence="1">
    <location>
        <begin position="12"/>
        <end position="34"/>
    </location>
</feature>
<organism evidence="2 3">
    <name type="scientific">Pseudomonas putida</name>
    <name type="common">Arthrobacter siderocapsulatus</name>
    <dbReference type="NCBI Taxonomy" id="303"/>
    <lineage>
        <taxon>Bacteria</taxon>
        <taxon>Pseudomonadati</taxon>
        <taxon>Pseudomonadota</taxon>
        <taxon>Gammaproteobacteria</taxon>
        <taxon>Pseudomonadales</taxon>
        <taxon>Pseudomonadaceae</taxon>
        <taxon>Pseudomonas</taxon>
    </lineage>
</organism>